<dbReference type="InterPro" id="IPR008254">
    <property type="entry name" value="Flavodoxin/NO_synth"/>
</dbReference>
<evidence type="ECO:0000313" key="4">
    <source>
        <dbReference type="Proteomes" id="UP000006546"/>
    </source>
</evidence>
<dbReference type="PANTHER" id="PTHR39201:SF1">
    <property type="entry name" value="FLAVODOXIN-LIKE DOMAIN-CONTAINING PROTEIN"/>
    <property type="match status" value="1"/>
</dbReference>
<feature type="chain" id="PRO_5003312778" evidence="1">
    <location>
        <begin position="21"/>
        <end position="177"/>
    </location>
</feature>
<keyword evidence="4" id="KW-1185">Reference proteome</keyword>
<reference evidence="4" key="1">
    <citation type="submission" date="2011-04" db="EMBL/GenBank/DDBJ databases">
        <title>The complete genome of Treponema brennaborense DSM 12168.</title>
        <authorList>
            <person name="Lucas S."/>
            <person name="Han J."/>
            <person name="Lapidus A."/>
            <person name="Bruce D."/>
            <person name="Goodwin L."/>
            <person name="Pitluck S."/>
            <person name="Peters L."/>
            <person name="Kyrpides N."/>
            <person name="Mavromatis K."/>
            <person name="Ivanova N."/>
            <person name="Mikhailova N."/>
            <person name="Pagani I."/>
            <person name="Teshima H."/>
            <person name="Detter J.C."/>
            <person name="Tapia R."/>
            <person name="Han C."/>
            <person name="Land M."/>
            <person name="Hauser L."/>
            <person name="Markowitz V."/>
            <person name="Cheng J.-F."/>
            <person name="Hugenholtz P."/>
            <person name="Woyke T."/>
            <person name="Wu D."/>
            <person name="Gronow S."/>
            <person name="Wellnitz S."/>
            <person name="Brambilla E."/>
            <person name="Klenk H.-P."/>
            <person name="Eisen J.A."/>
        </authorList>
    </citation>
    <scope>NUCLEOTIDE SEQUENCE [LARGE SCALE GENOMIC DNA]</scope>
    <source>
        <strain evidence="4">DSM 12168 / CIP 105900 / DD5/3</strain>
    </source>
</reference>
<dbReference type="AlphaFoldDB" id="F4LLW6"/>
<dbReference type="STRING" id="906968.Trebr_0208"/>
<dbReference type="EMBL" id="CP002696">
    <property type="protein sequence ID" value="AEE15658.1"/>
    <property type="molecule type" value="Genomic_DNA"/>
</dbReference>
<dbReference type="InterPro" id="IPR029039">
    <property type="entry name" value="Flavoprotein-like_sf"/>
</dbReference>
<dbReference type="OrthoDB" id="9806505at2"/>
<dbReference type="Gene3D" id="3.40.50.360">
    <property type="match status" value="1"/>
</dbReference>
<dbReference type="Pfam" id="PF12682">
    <property type="entry name" value="Flavodoxin_4"/>
    <property type="match status" value="1"/>
</dbReference>
<dbReference type="Proteomes" id="UP000006546">
    <property type="component" value="Chromosome"/>
</dbReference>
<dbReference type="HOGENOM" id="CLU_068890_1_1_12"/>
<dbReference type="eggNOG" id="COG0716">
    <property type="taxonomic scope" value="Bacteria"/>
</dbReference>
<keyword evidence="1" id="KW-0732">Signal</keyword>
<evidence type="ECO:0000256" key="1">
    <source>
        <dbReference type="SAM" id="SignalP"/>
    </source>
</evidence>
<feature type="signal peptide" evidence="1">
    <location>
        <begin position="1"/>
        <end position="20"/>
    </location>
</feature>
<proteinExistence type="predicted"/>
<protein>
    <submittedName>
        <fullName evidence="3">Flavodoxin</fullName>
    </submittedName>
</protein>
<organism evidence="3 4">
    <name type="scientific">Treponema brennaborense (strain DSM 12168 / CIP 105900 / DD5/3)</name>
    <dbReference type="NCBI Taxonomy" id="906968"/>
    <lineage>
        <taxon>Bacteria</taxon>
        <taxon>Pseudomonadati</taxon>
        <taxon>Spirochaetota</taxon>
        <taxon>Spirochaetia</taxon>
        <taxon>Spirochaetales</taxon>
        <taxon>Treponemataceae</taxon>
        <taxon>Treponema</taxon>
    </lineage>
</organism>
<evidence type="ECO:0000259" key="2">
    <source>
        <dbReference type="Pfam" id="PF12682"/>
    </source>
</evidence>
<name>F4LLW6_TREBD</name>
<dbReference type="SUPFAM" id="SSF52218">
    <property type="entry name" value="Flavoproteins"/>
    <property type="match status" value="1"/>
</dbReference>
<evidence type="ECO:0000313" key="3">
    <source>
        <dbReference type="EMBL" id="AEE15658.1"/>
    </source>
</evidence>
<dbReference type="PANTHER" id="PTHR39201">
    <property type="entry name" value="EXPORTED PROTEIN-RELATED"/>
    <property type="match status" value="1"/>
</dbReference>
<dbReference type="GO" id="GO:0010181">
    <property type="term" value="F:FMN binding"/>
    <property type="evidence" value="ECO:0007669"/>
    <property type="project" value="InterPro"/>
</dbReference>
<dbReference type="KEGG" id="tbe:Trebr_0208"/>
<gene>
    <name evidence="3" type="ordered locus">Trebr_0208</name>
</gene>
<accession>F4LLW6</accession>
<sequence length="177" mass="18984">MKKIFMALLIGGLIMTNVNAKTLVAYFSATGNTARLSQTIASALGADIVEIEPAVPYSSADLDWTNKQSRSTVECNDSAARPVIKNRIDVSGYDTVIIAFPVWWYNAPKIIYTFVESVDLSGKKVVPICTSGGSGLGRAPGDLQKVGSKTADWRNGTRFSPSASAAEVKRFFDGALK</sequence>
<feature type="domain" description="Flavodoxin-like" evidence="2">
    <location>
        <begin position="21"/>
        <end position="173"/>
    </location>
</feature>